<evidence type="ECO:0000313" key="2">
    <source>
        <dbReference type="EMBL" id="MEJ2885631.1"/>
    </source>
</evidence>
<dbReference type="PANTHER" id="PTHR42912:SF95">
    <property type="entry name" value="METHYLTRANSFERASE TYPE 11 DOMAIN-CONTAINING PROTEIN"/>
    <property type="match status" value="1"/>
</dbReference>
<comment type="caution">
    <text evidence="2">The sequence shown here is derived from an EMBL/GenBank/DDBJ whole genome shotgun (WGS) entry which is preliminary data.</text>
</comment>
<feature type="domain" description="Methyltransferase type 11" evidence="1">
    <location>
        <begin position="44"/>
        <end position="134"/>
    </location>
</feature>
<sequence length="252" mass="26563">MTRTPLPLTGERTVPGLAVENYWFRRHEAVYLALAPACAGAVVLDAGVGEGYGAALLARSARRVVALELDPAVAAHVAARYPEVATVRADLQAFPLADASVDAVVNLQVIEHLWDQPGFLAECARVLRPGGRLHCATPNRLTFSPGAGPEDRPLNPFHTRELTGPELVGLVTDAGLEVEELRGLHHGPGLRDIDARHGGSVIDAQIALALNGGPWPDRLAADVASVTAGDFVLRAEDVDASLDLLVSAVRPA</sequence>
<dbReference type="Proteomes" id="UP001370100">
    <property type="component" value="Unassembled WGS sequence"/>
</dbReference>
<organism evidence="2 3">
    <name type="scientific">Actinomycetospora aeridis</name>
    <dbReference type="NCBI Taxonomy" id="3129231"/>
    <lineage>
        <taxon>Bacteria</taxon>
        <taxon>Bacillati</taxon>
        <taxon>Actinomycetota</taxon>
        <taxon>Actinomycetes</taxon>
        <taxon>Pseudonocardiales</taxon>
        <taxon>Pseudonocardiaceae</taxon>
        <taxon>Actinomycetospora</taxon>
    </lineage>
</organism>
<name>A0ABU8N1P0_9PSEU</name>
<dbReference type="SUPFAM" id="SSF53335">
    <property type="entry name" value="S-adenosyl-L-methionine-dependent methyltransferases"/>
    <property type="match status" value="1"/>
</dbReference>
<proteinExistence type="predicted"/>
<gene>
    <name evidence="2" type="ORF">WCD41_04155</name>
</gene>
<dbReference type="InterPro" id="IPR029063">
    <property type="entry name" value="SAM-dependent_MTases_sf"/>
</dbReference>
<keyword evidence="2" id="KW-0808">Transferase</keyword>
<dbReference type="GO" id="GO:0032259">
    <property type="term" value="P:methylation"/>
    <property type="evidence" value="ECO:0007669"/>
    <property type="project" value="UniProtKB-KW"/>
</dbReference>
<dbReference type="InterPro" id="IPR050508">
    <property type="entry name" value="Methyltransf_Superfamily"/>
</dbReference>
<evidence type="ECO:0000259" key="1">
    <source>
        <dbReference type="Pfam" id="PF08241"/>
    </source>
</evidence>
<keyword evidence="3" id="KW-1185">Reference proteome</keyword>
<keyword evidence="2" id="KW-0489">Methyltransferase</keyword>
<dbReference type="Pfam" id="PF08241">
    <property type="entry name" value="Methyltransf_11"/>
    <property type="match status" value="1"/>
</dbReference>
<dbReference type="EMBL" id="JBBEGL010000001">
    <property type="protein sequence ID" value="MEJ2885631.1"/>
    <property type="molecule type" value="Genomic_DNA"/>
</dbReference>
<dbReference type="CDD" id="cd02440">
    <property type="entry name" value="AdoMet_MTases"/>
    <property type="match status" value="1"/>
</dbReference>
<dbReference type="PANTHER" id="PTHR42912">
    <property type="entry name" value="METHYLTRANSFERASE"/>
    <property type="match status" value="1"/>
</dbReference>
<evidence type="ECO:0000313" key="3">
    <source>
        <dbReference type="Proteomes" id="UP001370100"/>
    </source>
</evidence>
<dbReference type="InterPro" id="IPR013216">
    <property type="entry name" value="Methyltransf_11"/>
</dbReference>
<protein>
    <submittedName>
        <fullName evidence="2">Class I SAM-dependent methyltransferase</fullName>
    </submittedName>
</protein>
<accession>A0ABU8N1P0</accession>
<reference evidence="2 3" key="1">
    <citation type="submission" date="2024-03" db="EMBL/GenBank/DDBJ databases">
        <title>Actinomycetospora sp. OC33-EN06, a novel actinomycete isolated from wild orchid (Aerides multiflora).</title>
        <authorList>
            <person name="Suriyachadkun C."/>
        </authorList>
    </citation>
    <scope>NUCLEOTIDE SEQUENCE [LARGE SCALE GENOMIC DNA]</scope>
    <source>
        <strain evidence="2 3">OC33-EN06</strain>
    </source>
</reference>
<dbReference type="Gene3D" id="3.40.50.150">
    <property type="entry name" value="Vaccinia Virus protein VP39"/>
    <property type="match status" value="1"/>
</dbReference>
<dbReference type="GO" id="GO:0008168">
    <property type="term" value="F:methyltransferase activity"/>
    <property type="evidence" value="ECO:0007669"/>
    <property type="project" value="UniProtKB-KW"/>
</dbReference>
<dbReference type="RefSeq" id="WP_337712098.1">
    <property type="nucleotide sequence ID" value="NZ_JBBEGL010000001.1"/>
</dbReference>